<name>A0A8D9NVX5_PARDI</name>
<organism evidence="1 2">
    <name type="scientific">Parabacteroides distasonis</name>
    <dbReference type="NCBI Taxonomy" id="823"/>
    <lineage>
        <taxon>Bacteria</taxon>
        <taxon>Pseudomonadati</taxon>
        <taxon>Bacteroidota</taxon>
        <taxon>Bacteroidia</taxon>
        <taxon>Bacteroidales</taxon>
        <taxon>Tannerellaceae</taxon>
        <taxon>Parabacteroides</taxon>
    </lineage>
</organism>
<dbReference type="EMBL" id="CYYK01000002">
    <property type="protein sequence ID" value="CUN54068.1"/>
    <property type="molecule type" value="Genomic_DNA"/>
</dbReference>
<dbReference type="InterPro" id="IPR032675">
    <property type="entry name" value="LRR_dom_sf"/>
</dbReference>
<reference evidence="1 2" key="1">
    <citation type="submission" date="2015-09" db="EMBL/GenBank/DDBJ databases">
        <authorList>
            <consortium name="Pathogen Informatics"/>
        </authorList>
    </citation>
    <scope>NUCLEOTIDE SEQUENCE [LARGE SCALE GENOMIC DNA]</scope>
    <source>
        <strain evidence="1 2">2789STDY5608822</strain>
    </source>
</reference>
<evidence type="ECO:0000313" key="1">
    <source>
        <dbReference type="EMBL" id="CUN54068.1"/>
    </source>
</evidence>
<accession>A0A8D9NVX5</accession>
<dbReference type="SUPFAM" id="SSF52058">
    <property type="entry name" value="L domain-like"/>
    <property type="match status" value="2"/>
</dbReference>
<dbReference type="Proteomes" id="UP000095455">
    <property type="component" value="Unassembled WGS sequence"/>
</dbReference>
<comment type="caution">
    <text evidence="1">The sequence shown here is derived from an EMBL/GenBank/DDBJ whole genome shotgun (WGS) entry which is preliminary data.</text>
</comment>
<dbReference type="AlphaFoldDB" id="A0A8D9NVX5"/>
<protein>
    <submittedName>
        <fullName evidence="1">Uncharacterized protein</fullName>
    </submittedName>
</protein>
<dbReference type="Gene3D" id="3.80.10.10">
    <property type="entry name" value="Ribonuclease Inhibitor"/>
    <property type="match status" value="2"/>
</dbReference>
<evidence type="ECO:0000313" key="2">
    <source>
        <dbReference type="Proteomes" id="UP000095455"/>
    </source>
</evidence>
<dbReference type="RefSeq" id="WP_176471228.1">
    <property type="nucleotide sequence ID" value="NZ_CABMKT010000002.1"/>
</dbReference>
<sequence length="540" mass="60058">MGRLHYGSGRRVQILRINEGIEFFTSLESLTYALVDSVDLSQNKALKILVCNSHTNYLKLPEDCKLDSLTCSTVVLESIDINACKQLKNLCLKIKTTGVILNDLPSLEQLSSIAYYSDGASFQNLDLKNNKRLKRIVFTGAIGLMDIDLSGCEALEEFTPTGKNYALNLKGCKSLKSLAADYAYSINLEGCVGLETFESRRIGNIDLSDCIRLKEIFIDSGDGVLDLSKNHALESITVYNMTIKELKGSLYPNLRNLTYRSDAQPSSVDIQNCSALESLYITSSLLTSLQFKGCTSLDNTRLEGNAGEVDVSDCPNLFLDCYGLTCLDFNKSIRGLKLYTTESFPGLDLSGCASLEHLEFYNYNPSAFLRLNGCQSLKYLKIYHLYQDELSFADCGALEEVTMEWVGIKELDLSEKTNLIYLLCSNMDIECLDTSNSPLLETLRCPSNSQLKMLNIKGNPSLQNLDCRSCALQSLDLSGNPALQYIDCSSNYVLRTVDVRPCLSLFRFTGLDSVETVYVTAKQFSSTTFNVHPNTRILIQ</sequence>
<gene>
    <name evidence="1" type="ORF">ERS852380_00540</name>
</gene>
<proteinExistence type="predicted"/>